<evidence type="ECO:0000256" key="3">
    <source>
        <dbReference type="ARBA" id="ARBA00022516"/>
    </source>
</evidence>
<keyword evidence="5" id="KW-0276">Fatty acid metabolism</keyword>
<dbReference type="PANTHER" id="PTHR24317:SF7">
    <property type="entry name" value="PEROXISOMAL TRANS-2-ENOYL-COA REDUCTASE"/>
    <property type="match status" value="1"/>
</dbReference>
<dbReference type="Gene3D" id="3.40.50.720">
    <property type="entry name" value="NAD(P)-binding Rossmann-like Domain"/>
    <property type="match status" value="1"/>
</dbReference>
<evidence type="ECO:0000256" key="19">
    <source>
        <dbReference type="ARBA" id="ARBA00049386"/>
    </source>
</evidence>
<evidence type="ECO:0000256" key="12">
    <source>
        <dbReference type="ARBA" id="ARBA00038622"/>
    </source>
</evidence>
<evidence type="ECO:0000256" key="11">
    <source>
        <dbReference type="ARBA" id="ARBA00037124"/>
    </source>
</evidence>
<evidence type="ECO:0000256" key="2">
    <source>
        <dbReference type="ARBA" id="ARBA00005189"/>
    </source>
</evidence>
<evidence type="ECO:0000313" key="21">
    <source>
        <dbReference type="EMBL" id="GEO03950.1"/>
    </source>
</evidence>
<evidence type="ECO:0000256" key="14">
    <source>
        <dbReference type="ARBA" id="ARBA00041063"/>
    </source>
</evidence>
<evidence type="ECO:0000313" key="22">
    <source>
        <dbReference type="Proteomes" id="UP000321532"/>
    </source>
</evidence>
<name>A0A512AW97_9BACT</name>
<evidence type="ECO:0000256" key="17">
    <source>
        <dbReference type="ARBA" id="ARBA00049108"/>
    </source>
</evidence>
<comment type="subcellular location">
    <subcellularLocation>
        <location evidence="1">Peroxisome</location>
    </subcellularLocation>
</comment>
<comment type="catalytic activity">
    <reaction evidence="19">
        <text>(2E)-decenoyl-CoA + NADPH + H(+) = decanoyl-CoA + NADP(+)</text>
        <dbReference type="Rhea" id="RHEA:44960"/>
        <dbReference type="ChEBI" id="CHEBI:15378"/>
        <dbReference type="ChEBI" id="CHEBI:57783"/>
        <dbReference type="ChEBI" id="CHEBI:58349"/>
        <dbReference type="ChEBI" id="CHEBI:61406"/>
        <dbReference type="ChEBI" id="CHEBI:61430"/>
    </reaction>
    <physiologicalReaction direction="left-to-right" evidence="19">
        <dbReference type="Rhea" id="RHEA:44961"/>
    </physiologicalReaction>
</comment>
<evidence type="ECO:0000256" key="5">
    <source>
        <dbReference type="ARBA" id="ARBA00022832"/>
    </source>
</evidence>
<evidence type="ECO:0000256" key="18">
    <source>
        <dbReference type="ARBA" id="ARBA00049251"/>
    </source>
</evidence>
<keyword evidence="8" id="KW-0443">Lipid metabolism</keyword>
<dbReference type="InterPro" id="IPR002347">
    <property type="entry name" value="SDR_fam"/>
</dbReference>
<dbReference type="Pfam" id="PF13561">
    <property type="entry name" value="adh_short_C2"/>
    <property type="match status" value="1"/>
</dbReference>
<evidence type="ECO:0000256" key="1">
    <source>
        <dbReference type="ARBA" id="ARBA00004275"/>
    </source>
</evidence>
<comment type="function">
    <text evidence="11">Participates in chain elongation of fatty acids. Catalyzes the reduction of trans-2-enoyl-CoAs of varying chain lengths from 6:1 to 16:1, having maximum activity with 10:1 CoA. Has no 2,4-dienoyl-CoA reductase activity.</text>
</comment>
<protein>
    <recommendedName>
        <fullName evidence="14">Peroxisomal trans-2-enoyl-CoA reductase</fullName>
        <ecNumber evidence="13">1.3.1.38</ecNumber>
    </recommendedName>
</protein>
<accession>A0A512AW97</accession>
<keyword evidence="9" id="KW-0576">Peroxisome</keyword>
<dbReference type="PRINTS" id="PR00081">
    <property type="entry name" value="GDHRDH"/>
</dbReference>
<comment type="subunit">
    <text evidence="12">Interacts with PEX5, probably required to target it into peroxisomes.</text>
</comment>
<evidence type="ECO:0000256" key="4">
    <source>
        <dbReference type="ARBA" id="ARBA00022553"/>
    </source>
</evidence>
<comment type="catalytic activity">
    <reaction evidence="18">
        <text>a (2E)-enoyl-CoA + NADPH + H(+) = a 2,3-saturated acyl-CoA + NADP(+)</text>
        <dbReference type="Rhea" id="RHEA:33763"/>
        <dbReference type="ChEBI" id="CHEBI:15378"/>
        <dbReference type="ChEBI" id="CHEBI:57783"/>
        <dbReference type="ChEBI" id="CHEBI:58349"/>
        <dbReference type="ChEBI" id="CHEBI:58856"/>
        <dbReference type="ChEBI" id="CHEBI:65111"/>
        <dbReference type="EC" id="1.3.1.38"/>
    </reaction>
    <physiologicalReaction direction="left-to-right" evidence="18">
        <dbReference type="Rhea" id="RHEA:33764"/>
    </physiologicalReaction>
</comment>
<evidence type="ECO:0000256" key="20">
    <source>
        <dbReference type="ARBA" id="ARBA00049559"/>
    </source>
</evidence>
<reference evidence="21 22" key="1">
    <citation type="submission" date="2019-07" db="EMBL/GenBank/DDBJ databases">
        <title>Whole genome shotgun sequence of Adhaeribacter aerolatus NBRC 106133.</title>
        <authorList>
            <person name="Hosoyama A."/>
            <person name="Uohara A."/>
            <person name="Ohji S."/>
            <person name="Ichikawa N."/>
        </authorList>
    </citation>
    <scope>NUCLEOTIDE SEQUENCE [LARGE SCALE GENOMIC DNA]</scope>
    <source>
        <strain evidence="21 22">NBRC 106133</strain>
    </source>
</reference>
<keyword evidence="10" id="KW-0275">Fatty acid biosynthesis</keyword>
<keyword evidence="7" id="KW-0560">Oxidoreductase</keyword>
<dbReference type="GO" id="GO:0019166">
    <property type="term" value="F:trans-2-enoyl-CoA reductase (NADPH) activity"/>
    <property type="evidence" value="ECO:0007669"/>
    <property type="project" value="UniProtKB-EC"/>
</dbReference>
<dbReference type="InterPro" id="IPR052388">
    <property type="entry name" value="Peroxisomal_t2-enoyl-CoA_red"/>
</dbReference>
<evidence type="ECO:0000256" key="6">
    <source>
        <dbReference type="ARBA" id="ARBA00022857"/>
    </source>
</evidence>
<comment type="catalytic activity">
    <reaction evidence="20">
        <text>(2E)-octenoyl-CoA + NADPH + H(+) = octanoyl-CoA + NADP(+)</text>
        <dbReference type="Rhea" id="RHEA:44952"/>
        <dbReference type="ChEBI" id="CHEBI:15378"/>
        <dbReference type="ChEBI" id="CHEBI:57386"/>
        <dbReference type="ChEBI" id="CHEBI:57783"/>
        <dbReference type="ChEBI" id="CHEBI:58349"/>
        <dbReference type="ChEBI" id="CHEBI:62242"/>
    </reaction>
    <physiologicalReaction direction="left-to-right" evidence="20">
        <dbReference type="Rhea" id="RHEA:44953"/>
    </physiologicalReaction>
</comment>
<dbReference type="PANTHER" id="PTHR24317">
    <property type="entry name" value="PEROXISOMAL TRANS-2-ENOYL-COA REDUCTASE"/>
    <property type="match status" value="1"/>
</dbReference>
<comment type="pathway">
    <text evidence="2">Lipid metabolism.</text>
</comment>
<dbReference type="InterPro" id="IPR036291">
    <property type="entry name" value="NAD(P)-bd_dom_sf"/>
</dbReference>
<dbReference type="EMBL" id="BJYS01000009">
    <property type="protein sequence ID" value="GEO03950.1"/>
    <property type="molecule type" value="Genomic_DNA"/>
</dbReference>
<sequence length="96" mass="10307">MTKNAALEFGRHGIITNAIAPGAILTPMVAEAFREVNPEEPKKAETEYARNNPTKRLGLPEEVAKVVAFLLSEDCSYVNGQTIAIDGGESNSYGIV</sequence>
<comment type="catalytic activity">
    <reaction evidence="16">
        <text>(2E)-tetradecenoyl-CoA + NADPH + H(+) = tetradecanoyl-CoA + NADP(+)</text>
        <dbReference type="Rhea" id="RHEA:44968"/>
        <dbReference type="ChEBI" id="CHEBI:15378"/>
        <dbReference type="ChEBI" id="CHEBI:57385"/>
        <dbReference type="ChEBI" id="CHEBI:57783"/>
        <dbReference type="ChEBI" id="CHEBI:58349"/>
        <dbReference type="ChEBI" id="CHEBI:61405"/>
    </reaction>
    <physiologicalReaction direction="left-to-right" evidence="16">
        <dbReference type="Rhea" id="RHEA:44969"/>
    </physiologicalReaction>
</comment>
<dbReference type="SUPFAM" id="SSF51735">
    <property type="entry name" value="NAD(P)-binding Rossmann-fold domains"/>
    <property type="match status" value="1"/>
</dbReference>
<keyword evidence="3" id="KW-0444">Lipid biosynthesis</keyword>
<keyword evidence="22" id="KW-1185">Reference proteome</keyword>
<evidence type="ECO:0000256" key="8">
    <source>
        <dbReference type="ARBA" id="ARBA00023098"/>
    </source>
</evidence>
<organism evidence="21 22">
    <name type="scientific">Adhaeribacter aerolatus</name>
    <dbReference type="NCBI Taxonomy" id="670289"/>
    <lineage>
        <taxon>Bacteria</taxon>
        <taxon>Pseudomonadati</taxon>
        <taxon>Bacteroidota</taxon>
        <taxon>Cytophagia</taxon>
        <taxon>Cytophagales</taxon>
        <taxon>Hymenobacteraceae</taxon>
        <taxon>Adhaeribacter</taxon>
    </lineage>
</organism>
<evidence type="ECO:0000256" key="10">
    <source>
        <dbReference type="ARBA" id="ARBA00023160"/>
    </source>
</evidence>
<evidence type="ECO:0000256" key="7">
    <source>
        <dbReference type="ARBA" id="ARBA00023002"/>
    </source>
</evidence>
<evidence type="ECO:0000256" key="15">
    <source>
        <dbReference type="ARBA" id="ARBA00047570"/>
    </source>
</evidence>
<dbReference type="AlphaFoldDB" id="A0A512AW97"/>
<dbReference type="EC" id="1.3.1.38" evidence="13"/>
<comment type="catalytic activity">
    <reaction evidence="17">
        <text>(2E)-hexenoyl-CoA + NADPH + H(+) = hexanoyl-CoA + NADP(+)</text>
        <dbReference type="Rhea" id="RHEA:44956"/>
        <dbReference type="ChEBI" id="CHEBI:15378"/>
        <dbReference type="ChEBI" id="CHEBI:57783"/>
        <dbReference type="ChEBI" id="CHEBI:58349"/>
        <dbReference type="ChEBI" id="CHEBI:62077"/>
        <dbReference type="ChEBI" id="CHEBI:62620"/>
    </reaction>
    <physiologicalReaction direction="left-to-right" evidence="17">
        <dbReference type="Rhea" id="RHEA:44957"/>
    </physiologicalReaction>
</comment>
<dbReference type="Proteomes" id="UP000321532">
    <property type="component" value="Unassembled WGS sequence"/>
</dbReference>
<gene>
    <name evidence="21" type="ORF">AAE02nite_16140</name>
</gene>
<proteinExistence type="predicted"/>
<evidence type="ECO:0000256" key="13">
    <source>
        <dbReference type="ARBA" id="ARBA00038849"/>
    </source>
</evidence>
<keyword evidence="6" id="KW-0521">NADP</keyword>
<dbReference type="GO" id="GO:0006633">
    <property type="term" value="P:fatty acid biosynthetic process"/>
    <property type="evidence" value="ECO:0007669"/>
    <property type="project" value="UniProtKB-KW"/>
</dbReference>
<keyword evidence="4" id="KW-0597">Phosphoprotein</keyword>
<comment type="caution">
    <text evidence="21">The sequence shown here is derived from an EMBL/GenBank/DDBJ whole genome shotgun (WGS) entry which is preliminary data.</text>
</comment>
<evidence type="ECO:0000256" key="9">
    <source>
        <dbReference type="ARBA" id="ARBA00023140"/>
    </source>
</evidence>
<comment type="catalytic activity">
    <reaction evidence="15">
        <text>(2E)-dodecenoyl-CoA + NADPH + H(+) = dodecanoyl-CoA + NADP(+)</text>
        <dbReference type="Rhea" id="RHEA:44964"/>
        <dbReference type="ChEBI" id="CHEBI:15378"/>
        <dbReference type="ChEBI" id="CHEBI:57330"/>
        <dbReference type="ChEBI" id="CHEBI:57375"/>
        <dbReference type="ChEBI" id="CHEBI:57783"/>
        <dbReference type="ChEBI" id="CHEBI:58349"/>
    </reaction>
    <physiologicalReaction direction="left-to-right" evidence="15">
        <dbReference type="Rhea" id="RHEA:44965"/>
    </physiologicalReaction>
</comment>
<evidence type="ECO:0000256" key="16">
    <source>
        <dbReference type="ARBA" id="ARBA00048686"/>
    </source>
</evidence>